<evidence type="ECO:0000313" key="12">
    <source>
        <dbReference type="EMBL" id="GJM60040.1"/>
    </source>
</evidence>
<dbReference type="AlphaFoldDB" id="A0AAN5AI51"/>
<evidence type="ECO:0000256" key="6">
    <source>
        <dbReference type="ARBA" id="ARBA00066362"/>
    </source>
</evidence>
<comment type="cofactor">
    <cofactor evidence="1 8">
        <name>FAD</name>
        <dbReference type="ChEBI" id="CHEBI:57692"/>
    </cofactor>
</comment>
<accession>A0AAN5AI51</accession>
<dbReference type="InterPro" id="IPR009100">
    <property type="entry name" value="AcylCoA_DH/oxidase_NM_dom_sf"/>
</dbReference>
<dbReference type="GO" id="GO:0003995">
    <property type="term" value="F:acyl-CoA dehydrogenase activity"/>
    <property type="evidence" value="ECO:0007669"/>
    <property type="project" value="InterPro"/>
</dbReference>
<dbReference type="InterPro" id="IPR009075">
    <property type="entry name" value="AcylCo_DH/oxidase_C"/>
</dbReference>
<dbReference type="InterPro" id="IPR037069">
    <property type="entry name" value="AcylCoA_DH/ox_N_sf"/>
</dbReference>
<dbReference type="PROSITE" id="PS00073">
    <property type="entry name" value="ACYL_COA_DH_2"/>
    <property type="match status" value="1"/>
</dbReference>
<keyword evidence="5 8" id="KW-0560">Oxidoreductase</keyword>
<dbReference type="SUPFAM" id="SSF47203">
    <property type="entry name" value="Acyl-CoA dehydrogenase C-terminal domain-like"/>
    <property type="match status" value="1"/>
</dbReference>
<dbReference type="InterPro" id="IPR036250">
    <property type="entry name" value="AcylCo_DH-like_C"/>
</dbReference>
<keyword evidence="4 8" id="KW-0274">FAD</keyword>
<evidence type="ECO:0000256" key="1">
    <source>
        <dbReference type="ARBA" id="ARBA00001974"/>
    </source>
</evidence>
<organism evidence="12 13">
    <name type="scientific">Persicobacter diffluens</name>
    <dbReference type="NCBI Taxonomy" id="981"/>
    <lineage>
        <taxon>Bacteria</taxon>
        <taxon>Pseudomonadati</taxon>
        <taxon>Bacteroidota</taxon>
        <taxon>Cytophagia</taxon>
        <taxon>Cytophagales</taxon>
        <taxon>Persicobacteraceae</taxon>
        <taxon>Persicobacter</taxon>
    </lineage>
</organism>
<evidence type="ECO:0000259" key="9">
    <source>
        <dbReference type="Pfam" id="PF00441"/>
    </source>
</evidence>
<dbReference type="PANTHER" id="PTHR43884:SF12">
    <property type="entry name" value="ISOVALERYL-COA DEHYDROGENASE, MITOCHONDRIAL-RELATED"/>
    <property type="match status" value="1"/>
</dbReference>
<feature type="domain" description="Acyl-CoA dehydrogenase/oxidase C-terminal" evidence="9">
    <location>
        <begin position="231"/>
        <end position="377"/>
    </location>
</feature>
<feature type="domain" description="Acyl-CoA oxidase/dehydrogenase middle" evidence="10">
    <location>
        <begin position="122"/>
        <end position="217"/>
    </location>
</feature>
<dbReference type="RefSeq" id="WP_053403924.1">
    <property type="nucleotide sequence ID" value="NZ_BQKE01000001.1"/>
</dbReference>
<evidence type="ECO:0000256" key="5">
    <source>
        <dbReference type="ARBA" id="ARBA00023002"/>
    </source>
</evidence>
<dbReference type="EMBL" id="BQKE01000001">
    <property type="protein sequence ID" value="GJM60040.1"/>
    <property type="molecule type" value="Genomic_DNA"/>
</dbReference>
<dbReference type="CDD" id="cd01158">
    <property type="entry name" value="SCAD_SBCAD"/>
    <property type="match status" value="1"/>
</dbReference>
<dbReference type="InterPro" id="IPR013786">
    <property type="entry name" value="AcylCoA_DH/ox_N"/>
</dbReference>
<dbReference type="FunFam" id="2.40.110.10:FF:000001">
    <property type="entry name" value="Acyl-CoA dehydrogenase, mitochondrial"/>
    <property type="match status" value="1"/>
</dbReference>
<dbReference type="InterPro" id="IPR006091">
    <property type="entry name" value="Acyl-CoA_Oxase/DH_mid-dom"/>
</dbReference>
<evidence type="ECO:0000259" key="11">
    <source>
        <dbReference type="Pfam" id="PF02771"/>
    </source>
</evidence>
<protein>
    <recommendedName>
        <fullName evidence="7">Cyclohex-1-ene-1-carbonyl-CoA dehydrogenase</fullName>
        <ecNumber evidence="6">1.3.8.10</ecNumber>
    </recommendedName>
</protein>
<dbReference type="Pfam" id="PF00441">
    <property type="entry name" value="Acyl-CoA_dh_1"/>
    <property type="match status" value="1"/>
</dbReference>
<dbReference type="PROSITE" id="PS00072">
    <property type="entry name" value="ACYL_COA_DH_1"/>
    <property type="match status" value="1"/>
</dbReference>
<dbReference type="SUPFAM" id="SSF56645">
    <property type="entry name" value="Acyl-CoA dehydrogenase NM domain-like"/>
    <property type="match status" value="1"/>
</dbReference>
<dbReference type="Pfam" id="PF02771">
    <property type="entry name" value="Acyl-CoA_dh_N"/>
    <property type="match status" value="1"/>
</dbReference>
<dbReference type="Gene3D" id="1.20.140.10">
    <property type="entry name" value="Butyryl-CoA Dehydrogenase, subunit A, domain 3"/>
    <property type="match status" value="1"/>
</dbReference>
<keyword evidence="13" id="KW-1185">Reference proteome</keyword>
<dbReference type="Gene3D" id="1.10.540.10">
    <property type="entry name" value="Acyl-CoA dehydrogenase/oxidase, N-terminal domain"/>
    <property type="match status" value="1"/>
</dbReference>
<evidence type="ECO:0000259" key="10">
    <source>
        <dbReference type="Pfam" id="PF02770"/>
    </source>
</evidence>
<name>A0AAN5AI51_9BACT</name>
<evidence type="ECO:0000256" key="4">
    <source>
        <dbReference type="ARBA" id="ARBA00022827"/>
    </source>
</evidence>
<dbReference type="EC" id="1.3.8.10" evidence="6"/>
<comment type="caution">
    <text evidence="12">The sequence shown here is derived from an EMBL/GenBank/DDBJ whole genome shotgun (WGS) entry which is preliminary data.</text>
</comment>
<dbReference type="InterPro" id="IPR046373">
    <property type="entry name" value="Acyl-CoA_Oxase/DH_mid-dom_sf"/>
</dbReference>
<gene>
    <name evidence="12" type="ORF">PEDI_05920</name>
</gene>
<comment type="similarity">
    <text evidence="2 8">Belongs to the acyl-CoA dehydrogenase family.</text>
</comment>
<dbReference type="Gene3D" id="2.40.110.10">
    <property type="entry name" value="Butyryl-CoA Dehydrogenase, subunit A, domain 2"/>
    <property type="match status" value="1"/>
</dbReference>
<sequence length="387" mass="42738">MNFNLTEEQLAVRDAAREFARTELLPGVIERDNEQRFPKDQIREMGKLGFMGMMVDPQYGGGGMDTISYVLAMEEISKVDASASVCMSVNNSLVCWGLEKYGTEEQKQKYLVPLAKGEVIGAFCLSEPEAGSDATSQQTEALDMGDHYLLNGTKNWITNGGNASIYLVIAQTNREKGHHGINCLIVEKGMEGFVVGKKEDKLGIRGSDTHMLSFTDVKVPKENRIGEDGFGFNFAMNTLNGGRIGIAAQALGIASGAFELARNYSLQRKAFGKEIARHQAIAFKLADMATEIEAARLLVLKSAFEKDQGRDFSKFSAMGKLMASEVAMKTSVEAVQVHGGYGYVKEYHVERLMRDAKITQIYEGTSEIQRIVISRKVLEEMDGLYKM</sequence>
<dbReference type="PANTHER" id="PTHR43884">
    <property type="entry name" value="ACYL-COA DEHYDROGENASE"/>
    <property type="match status" value="1"/>
</dbReference>
<evidence type="ECO:0000256" key="7">
    <source>
        <dbReference type="ARBA" id="ARBA00072305"/>
    </source>
</evidence>
<proteinExistence type="inferred from homology"/>
<reference evidence="12 13" key="1">
    <citation type="submission" date="2021-12" db="EMBL/GenBank/DDBJ databases">
        <title>Genome sequencing of bacteria with rrn-lacking chromosome and rrn-plasmid.</title>
        <authorList>
            <person name="Anda M."/>
            <person name="Iwasaki W."/>
        </authorList>
    </citation>
    <scope>NUCLEOTIDE SEQUENCE [LARGE SCALE GENOMIC DNA]</scope>
    <source>
        <strain evidence="12 13">NBRC 15940</strain>
    </source>
</reference>
<dbReference type="GO" id="GO:0050660">
    <property type="term" value="F:flavin adenine dinucleotide binding"/>
    <property type="evidence" value="ECO:0007669"/>
    <property type="project" value="InterPro"/>
</dbReference>
<keyword evidence="3 8" id="KW-0285">Flavoprotein</keyword>
<dbReference type="FunFam" id="1.10.540.10:FF:000002">
    <property type="entry name" value="Acyl-CoA dehydrogenase FadE19"/>
    <property type="match status" value="1"/>
</dbReference>
<dbReference type="Pfam" id="PF02770">
    <property type="entry name" value="Acyl-CoA_dh_M"/>
    <property type="match status" value="1"/>
</dbReference>
<dbReference type="InterPro" id="IPR006089">
    <property type="entry name" value="Acyl-CoA_DH_CS"/>
</dbReference>
<evidence type="ECO:0000256" key="3">
    <source>
        <dbReference type="ARBA" id="ARBA00022630"/>
    </source>
</evidence>
<dbReference type="Proteomes" id="UP001310022">
    <property type="component" value="Unassembled WGS sequence"/>
</dbReference>
<dbReference type="FunFam" id="1.20.140.10:FF:000004">
    <property type="entry name" value="Acyl-CoA dehydrogenase FadE25"/>
    <property type="match status" value="1"/>
</dbReference>
<feature type="domain" description="Acyl-CoA dehydrogenase/oxidase N-terminal" evidence="11">
    <location>
        <begin position="6"/>
        <end position="118"/>
    </location>
</feature>
<evidence type="ECO:0000256" key="8">
    <source>
        <dbReference type="RuleBase" id="RU362125"/>
    </source>
</evidence>
<evidence type="ECO:0000313" key="13">
    <source>
        <dbReference type="Proteomes" id="UP001310022"/>
    </source>
</evidence>
<dbReference type="PIRSF" id="PIRSF016578">
    <property type="entry name" value="HsaA"/>
    <property type="match status" value="1"/>
</dbReference>
<evidence type="ECO:0000256" key="2">
    <source>
        <dbReference type="ARBA" id="ARBA00009347"/>
    </source>
</evidence>